<dbReference type="Gene3D" id="3.40.50.1000">
    <property type="entry name" value="HAD superfamily/HAD-like"/>
    <property type="match status" value="1"/>
</dbReference>
<dbReference type="RefSeq" id="WP_130493646.1">
    <property type="nucleotide sequence ID" value="NZ_SGXD01000003.1"/>
</dbReference>
<dbReference type="GO" id="GO:0004713">
    <property type="term" value="F:protein tyrosine kinase activity"/>
    <property type="evidence" value="ECO:0007669"/>
    <property type="project" value="TreeGrafter"/>
</dbReference>
<dbReference type="SUPFAM" id="SSF56784">
    <property type="entry name" value="HAD-like"/>
    <property type="match status" value="1"/>
</dbReference>
<sequence>MIVLLDLDGTISDPYVGIRNAWRFVSERLGLAVLDEEQQRAAIGPPLEDTLLSLGLDDHAVQQGVHAYRSYYDTTGLFENTVYPGMPEVLEELGGTATLALATSKPADTAARILDRFGLVHHFAVVGGATRDGSVRRKADVVARTLAELGSPDPADVTMVGDRLHDVHGAGQHGVRCLGVRWGYGAPGELEAAGAYAVAEAPADIPRLLPSPGSA</sequence>
<dbReference type="InterPro" id="IPR050155">
    <property type="entry name" value="HAD-like_hydrolase_sf"/>
</dbReference>
<dbReference type="InterPro" id="IPR023214">
    <property type="entry name" value="HAD_sf"/>
</dbReference>
<dbReference type="InterPro" id="IPR023198">
    <property type="entry name" value="PGP-like_dom2"/>
</dbReference>
<dbReference type="EMBL" id="SGXD01000003">
    <property type="protein sequence ID" value="RZS87539.1"/>
    <property type="molecule type" value="Genomic_DNA"/>
</dbReference>
<evidence type="ECO:0000313" key="2">
    <source>
        <dbReference type="Proteomes" id="UP000293638"/>
    </source>
</evidence>
<organism evidence="1 2">
    <name type="scientific">Motilibacter rhizosphaerae</name>
    <dbReference type="NCBI Taxonomy" id="598652"/>
    <lineage>
        <taxon>Bacteria</taxon>
        <taxon>Bacillati</taxon>
        <taxon>Actinomycetota</taxon>
        <taxon>Actinomycetes</taxon>
        <taxon>Motilibacterales</taxon>
        <taxon>Motilibacteraceae</taxon>
        <taxon>Motilibacter</taxon>
    </lineage>
</organism>
<dbReference type="OrthoDB" id="9793014at2"/>
<dbReference type="Gene3D" id="1.10.150.240">
    <property type="entry name" value="Putative phosphatase, domain 2"/>
    <property type="match status" value="1"/>
</dbReference>
<protein>
    <submittedName>
        <fullName evidence="1">Phosphoglycolate phosphatase</fullName>
    </submittedName>
</protein>
<dbReference type="Pfam" id="PF13419">
    <property type="entry name" value="HAD_2"/>
    <property type="match status" value="1"/>
</dbReference>
<gene>
    <name evidence="1" type="ORF">EV189_2970</name>
</gene>
<keyword evidence="2" id="KW-1185">Reference proteome</keyword>
<dbReference type="AlphaFoldDB" id="A0A4Q7NQG5"/>
<evidence type="ECO:0000313" key="1">
    <source>
        <dbReference type="EMBL" id="RZS87539.1"/>
    </source>
</evidence>
<proteinExistence type="predicted"/>
<dbReference type="SFLD" id="SFLDS00003">
    <property type="entry name" value="Haloacid_Dehalogenase"/>
    <property type="match status" value="1"/>
</dbReference>
<dbReference type="InterPro" id="IPR041492">
    <property type="entry name" value="HAD_2"/>
</dbReference>
<reference evidence="1 2" key="1">
    <citation type="submission" date="2019-02" db="EMBL/GenBank/DDBJ databases">
        <title>Genomic Encyclopedia of Type Strains, Phase IV (KMG-IV): sequencing the most valuable type-strain genomes for metagenomic binning, comparative biology and taxonomic classification.</title>
        <authorList>
            <person name="Goeker M."/>
        </authorList>
    </citation>
    <scope>NUCLEOTIDE SEQUENCE [LARGE SCALE GENOMIC DNA]</scope>
    <source>
        <strain evidence="1 2">DSM 45622</strain>
    </source>
</reference>
<name>A0A4Q7NQG5_9ACTN</name>
<dbReference type="PANTHER" id="PTHR43434:SF20">
    <property type="entry name" value="5'-NUCLEOTIDASE"/>
    <property type="match status" value="1"/>
</dbReference>
<dbReference type="Proteomes" id="UP000293638">
    <property type="component" value="Unassembled WGS sequence"/>
</dbReference>
<dbReference type="PANTHER" id="PTHR43434">
    <property type="entry name" value="PHOSPHOGLYCOLATE PHOSPHATASE"/>
    <property type="match status" value="1"/>
</dbReference>
<accession>A0A4Q7NQG5</accession>
<comment type="caution">
    <text evidence="1">The sequence shown here is derived from an EMBL/GenBank/DDBJ whole genome shotgun (WGS) entry which is preliminary data.</text>
</comment>
<dbReference type="GO" id="GO:0005829">
    <property type="term" value="C:cytosol"/>
    <property type="evidence" value="ECO:0007669"/>
    <property type="project" value="TreeGrafter"/>
</dbReference>
<dbReference type="InterPro" id="IPR036412">
    <property type="entry name" value="HAD-like_sf"/>
</dbReference>
<dbReference type="SFLD" id="SFLDG01129">
    <property type="entry name" value="C1.5:_HAD__Beta-PGM__Phosphata"/>
    <property type="match status" value="1"/>
</dbReference>